<evidence type="ECO:0000313" key="3">
    <source>
        <dbReference type="EMBL" id="TFL06216.1"/>
    </source>
</evidence>
<name>A0A5C3QW23_9AGAR</name>
<dbReference type="PANTHER" id="PTHR37402">
    <property type="entry name" value="GRAM DOMAIN-CONTAINING PROTEIN 4"/>
    <property type="match status" value="1"/>
</dbReference>
<evidence type="ECO:0000256" key="1">
    <source>
        <dbReference type="SAM" id="MobiDB-lite"/>
    </source>
</evidence>
<reference evidence="3 4" key="1">
    <citation type="journal article" date="2019" name="Nat. Ecol. Evol.">
        <title>Megaphylogeny resolves global patterns of mushroom evolution.</title>
        <authorList>
            <person name="Varga T."/>
            <person name="Krizsan K."/>
            <person name="Foldi C."/>
            <person name="Dima B."/>
            <person name="Sanchez-Garcia M."/>
            <person name="Sanchez-Ramirez S."/>
            <person name="Szollosi G.J."/>
            <person name="Szarkandi J.G."/>
            <person name="Papp V."/>
            <person name="Albert L."/>
            <person name="Andreopoulos W."/>
            <person name="Angelini C."/>
            <person name="Antonin V."/>
            <person name="Barry K.W."/>
            <person name="Bougher N.L."/>
            <person name="Buchanan P."/>
            <person name="Buyck B."/>
            <person name="Bense V."/>
            <person name="Catcheside P."/>
            <person name="Chovatia M."/>
            <person name="Cooper J."/>
            <person name="Damon W."/>
            <person name="Desjardin D."/>
            <person name="Finy P."/>
            <person name="Geml J."/>
            <person name="Haridas S."/>
            <person name="Hughes K."/>
            <person name="Justo A."/>
            <person name="Karasinski D."/>
            <person name="Kautmanova I."/>
            <person name="Kiss B."/>
            <person name="Kocsube S."/>
            <person name="Kotiranta H."/>
            <person name="LaButti K.M."/>
            <person name="Lechner B.E."/>
            <person name="Liimatainen K."/>
            <person name="Lipzen A."/>
            <person name="Lukacs Z."/>
            <person name="Mihaltcheva S."/>
            <person name="Morgado L.N."/>
            <person name="Niskanen T."/>
            <person name="Noordeloos M.E."/>
            <person name="Ohm R.A."/>
            <person name="Ortiz-Santana B."/>
            <person name="Ovrebo C."/>
            <person name="Racz N."/>
            <person name="Riley R."/>
            <person name="Savchenko A."/>
            <person name="Shiryaev A."/>
            <person name="Soop K."/>
            <person name="Spirin V."/>
            <person name="Szebenyi C."/>
            <person name="Tomsovsky M."/>
            <person name="Tulloss R.E."/>
            <person name="Uehling J."/>
            <person name="Grigoriev I.V."/>
            <person name="Vagvolgyi C."/>
            <person name="Papp T."/>
            <person name="Martin F.M."/>
            <person name="Miettinen O."/>
            <person name="Hibbett D.S."/>
            <person name="Nagy L.G."/>
        </authorList>
    </citation>
    <scope>NUCLEOTIDE SEQUENCE [LARGE SCALE GENOMIC DNA]</scope>
    <source>
        <strain evidence="3 4">CBS 309.79</strain>
    </source>
</reference>
<accession>A0A5C3QW23</accession>
<dbReference type="GO" id="GO:0006915">
    <property type="term" value="P:apoptotic process"/>
    <property type="evidence" value="ECO:0007669"/>
    <property type="project" value="InterPro"/>
</dbReference>
<dbReference type="InterPro" id="IPR037847">
    <property type="entry name" value="GRAMDC4"/>
</dbReference>
<evidence type="ECO:0000313" key="4">
    <source>
        <dbReference type="Proteomes" id="UP000305067"/>
    </source>
</evidence>
<proteinExistence type="predicted"/>
<dbReference type="PANTHER" id="PTHR37402:SF1">
    <property type="entry name" value="GRAM DOMAIN-CONTAINING PROTEIN 4"/>
    <property type="match status" value="1"/>
</dbReference>
<feature type="transmembrane region" description="Helical" evidence="2">
    <location>
        <begin position="205"/>
        <end position="226"/>
    </location>
</feature>
<keyword evidence="2" id="KW-0812">Transmembrane</keyword>
<protein>
    <recommendedName>
        <fullName evidence="5">GRAM domain-containing protein</fullName>
    </recommendedName>
</protein>
<keyword evidence="2" id="KW-1133">Transmembrane helix</keyword>
<feature type="transmembrane region" description="Helical" evidence="2">
    <location>
        <begin position="378"/>
        <end position="397"/>
    </location>
</feature>
<feature type="region of interest" description="Disordered" evidence="1">
    <location>
        <begin position="1"/>
        <end position="55"/>
    </location>
</feature>
<organism evidence="3 4">
    <name type="scientific">Pterulicium gracile</name>
    <dbReference type="NCBI Taxonomy" id="1884261"/>
    <lineage>
        <taxon>Eukaryota</taxon>
        <taxon>Fungi</taxon>
        <taxon>Dikarya</taxon>
        <taxon>Basidiomycota</taxon>
        <taxon>Agaricomycotina</taxon>
        <taxon>Agaricomycetes</taxon>
        <taxon>Agaricomycetidae</taxon>
        <taxon>Agaricales</taxon>
        <taxon>Pleurotineae</taxon>
        <taxon>Pterulaceae</taxon>
        <taxon>Pterulicium</taxon>
    </lineage>
</organism>
<keyword evidence="4" id="KW-1185">Reference proteome</keyword>
<keyword evidence="2" id="KW-0472">Membrane</keyword>
<dbReference type="OrthoDB" id="1708389at2759"/>
<feature type="compositionally biased region" description="Basic and acidic residues" evidence="1">
    <location>
        <begin position="438"/>
        <end position="449"/>
    </location>
</feature>
<dbReference type="AlphaFoldDB" id="A0A5C3QW23"/>
<evidence type="ECO:0008006" key="5">
    <source>
        <dbReference type="Google" id="ProtNLM"/>
    </source>
</evidence>
<dbReference type="EMBL" id="ML178815">
    <property type="protein sequence ID" value="TFL06216.1"/>
    <property type="molecule type" value="Genomic_DNA"/>
</dbReference>
<feature type="compositionally biased region" description="Low complexity" evidence="1">
    <location>
        <begin position="460"/>
        <end position="470"/>
    </location>
</feature>
<feature type="compositionally biased region" description="Low complexity" evidence="1">
    <location>
        <begin position="30"/>
        <end position="55"/>
    </location>
</feature>
<feature type="compositionally biased region" description="Polar residues" evidence="1">
    <location>
        <begin position="450"/>
        <end position="459"/>
    </location>
</feature>
<dbReference type="STRING" id="1884261.A0A5C3QW23"/>
<feature type="region of interest" description="Disordered" evidence="1">
    <location>
        <begin position="438"/>
        <end position="488"/>
    </location>
</feature>
<gene>
    <name evidence="3" type="ORF">BDV98DRAFT_142325</name>
</gene>
<feature type="compositionally biased region" description="Low complexity" evidence="1">
    <location>
        <begin position="7"/>
        <end position="20"/>
    </location>
</feature>
<feature type="transmembrane region" description="Helical" evidence="2">
    <location>
        <begin position="355"/>
        <end position="372"/>
    </location>
</feature>
<evidence type="ECO:0000256" key="2">
    <source>
        <dbReference type="SAM" id="Phobius"/>
    </source>
</evidence>
<sequence length="632" mass="70397">MALNSRNTASVNSAFSSNAADPPLPPPPQLTIRSPSPAADIPSSPSIVSSPVPHDIPSEEAEYALDEATLRDIYADEEIDRFLHLFNAYVTEVHDPSLASDPNSSYPESWEAASVRESVDGGENDLPNAVEGQQGLSRRIALRLVPHLLPPQPLPPAFTIGRLRQSAQRLYLAIEPTYGPFFKASFALASWQDPKRSLIYCSGFWILWWHNLLLPALFLRLIYALLRRRFLPYPSLKELQAHRAQLARATEFGKQLHNRLSATSTLGVKDAWRLFKLLNKDKKRKVKETAEYIGCDNPTASPADADTSTVVDDQTESKEERDLKRLLLTIMNEIADLHERFKNLFRWRHPVSSRIYGCVLLLLFGVTFTLSAQVLAKLVYFVLGLFFWHITPIILALTPEEARRLPPAFGDLPTDADYAMELISQRVAAGLDVRTSTPRHDQRLYEETSRSASNVSLPESSTSSIRSRSLAPPPLPPRRGSKDGPDWAKWGQRAATGIQFANDTKKFLSKNGSKVSSCSTTATAALPRRDAPRPQEAVTHSFPAQHTSMPGLITLTATHFYFTSLVSTEARISYPLAQVKGVKKVGILNIKGMNIVLSEDGVEKEEKFRWVGGRDELFARLVALGSSRWVRS</sequence>
<dbReference type="Proteomes" id="UP000305067">
    <property type="component" value="Unassembled WGS sequence"/>
</dbReference>